<dbReference type="EMBL" id="FNBI01000005">
    <property type="protein sequence ID" value="SDF74664.1"/>
    <property type="molecule type" value="Genomic_DNA"/>
</dbReference>
<dbReference type="Proteomes" id="UP000323502">
    <property type="component" value="Unassembled WGS sequence"/>
</dbReference>
<dbReference type="RefSeq" id="WP_149682788.1">
    <property type="nucleotide sequence ID" value="NZ_FNBI01000005.1"/>
</dbReference>
<name>A0A1G7NKR3_9SPHN</name>
<dbReference type="Proteomes" id="UP000436801">
    <property type="component" value="Unassembled WGS sequence"/>
</dbReference>
<gene>
    <name evidence="2" type="ORF">GQR91_06280</name>
    <name evidence="3" type="ORF">SAMN05216557_105204</name>
</gene>
<accession>A0A1G7NKR3</accession>
<reference evidence="2 5" key="2">
    <citation type="submission" date="2019-12" db="EMBL/GenBank/DDBJ databases">
        <authorList>
            <person name="Zheng J."/>
        </authorList>
    </citation>
    <scope>NUCLEOTIDE SEQUENCE [LARGE SCALE GENOMIC DNA]</scope>
    <source>
        <strain evidence="2 5">DSM 27347</strain>
    </source>
</reference>
<evidence type="ECO:0000313" key="5">
    <source>
        <dbReference type="Proteomes" id="UP000436801"/>
    </source>
</evidence>
<organism evidence="3 4">
    <name type="scientific">Sphingomonas carotinifaciens</name>
    <dbReference type="NCBI Taxonomy" id="1166323"/>
    <lineage>
        <taxon>Bacteria</taxon>
        <taxon>Pseudomonadati</taxon>
        <taxon>Pseudomonadota</taxon>
        <taxon>Alphaproteobacteria</taxon>
        <taxon>Sphingomonadales</taxon>
        <taxon>Sphingomonadaceae</taxon>
        <taxon>Sphingomonas</taxon>
    </lineage>
</organism>
<dbReference type="AlphaFoldDB" id="A0A1G7NKR3"/>
<evidence type="ECO:0000313" key="2">
    <source>
        <dbReference type="EMBL" id="MWC43269.1"/>
    </source>
</evidence>
<protein>
    <recommendedName>
        <fullName evidence="6">Terminase</fullName>
    </recommendedName>
</protein>
<reference evidence="3 4" key="1">
    <citation type="submission" date="2016-10" db="EMBL/GenBank/DDBJ databases">
        <authorList>
            <person name="Varghese N."/>
            <person name="Submissions S."/>
        </authorList>
    </citation>
    <scope>NUCLEOTIDE SEQUENCE [LARGE SCALE GENOMIC DNA]</scope>
    <source>
        <strain evidence="3 4">S7-754</strain>
    </source>
</reference>
<feature type="compositionally biased region" description="Basic and acidic residues" evidence="1">
    <location>
        <begin position="1"/>
        <end position="12"/>
    </location>
</feature>
<evidence type="ECO:0000313" key="3">
    <source>
        <dbReference type="EMBL" id="SDF74664.1"/>
    </source>
</evidence>
<dbReference type="OrthoDB" id="8480631at2"/>
<dbReference type="EMBL" id="WSUT01000005">
    <property type="protein sequence ID" value="MWC43269.1"/>
    <property type="molecule type" value="Genomic_DNA"/>
</dbReference>
<proteinExistence type="predicted"/>
<evidence type="ECO:0000256" key="1">
    <source>
        <dbReference type="SAM" id="MobiDB-lite"/>
    </source>
</evidence>
<evidence type="ECO:0008006" key="6">
    <source>
        <dbReference type="Google" id="ProtNLM"/>
    </source>
</evidence>
<sequence length="179" mass="18964">MDELIARRDGTLLRRAGPKGGRTGWTKAKRKRFLDVLSATCNQTSALKAAGVAKSTLYALKRRDGEFARLCGEALAFGYDQLEQELVARALGQMTSDHNPEEIGEGGSEGSALPDFDPVLAMQVLKLRDGRGGAGVGAGAGAGRKGAAPPSQHEHDVMLLKRIDAIARRVERAQAGGRA</sequence>
<keyword evidence="4" id="KW-1185">Reference proteome</keyword>
<feature type="region of interest" description="Disordered" evidence="1">
    <location>
        <begin position="1"/>
        <end position="25"/>
    </location>
</feature>
<evidence type="ECO:0000313" key="4">
    <source>
        <dbReference type="Proteomes" id="UP000323502"/>
    </source>
</evidence>